<dbReference type="Pfam" id="PF00849">
    <property type="entry name" value="PseudoU_synth_2"/>
    <property type="match status" value="1"/>
</dbReference>
<dbReference type="GO" id="GO:0000455">
    <property type="term" value="P:enzyme-directed rRNA pseudouridine synthesis"/>
    <property type="evidence" value="ECO:0007669"/>
    <property type="project" value="TreeGrafter"/>
</dbReference>
<dbReference type="AlphaFoldDB" id="A0A1I4SFK6"/>
<dbReference type="CDD" id="cd02869">
    <property type="entry name" value="PseudoU_synth_RluA_like"/>
    <property type="match status" value="1"/>
</dbReference>
<proteinExistence type="inferred from homology"/>
<evidence type="ECO:0000256" key="2">
    <source>
        <dbReference type="PROSITE-ProRule" id="PRU00182"/>
    </source>
</evidence>
<dbReference type="PANTHER" id="PTHR21600:SF87">
    <property type="entry name" value="RNA PSEUDOURIDYLATE SYNTHASE DOMAIN-CONTAINING PROTEIN 1"/>
    <property type="match status" value="1"/>
</dbReference>
<dbReference type="STRING" id="39841.SAMN05660836_00937"/>
<accession>A0A1I4SFK6</accession>
<dbReference type="OrthoDB" id="128480at2"/>
<evidence type="ECO:0000313" key="4">
    <source>
        <dbReference type="EMBL" id="SFM63232.1"/>
    </source>
</evidence>
<comment type="similarity">
    <text evidence="1">Belongs to the pseudouridine synthase RluA family.</text>
</comment>
<gene>
    <name evidence="4" type="ORF">SAMN05660836_00937</name>
</gene>
<name>A0A1I4SFK6_9BACT</name>
<dbReference type="GO" id="GO:0003723">
    <property type="term" value="F:RNA binding"/>
    <property type="evidence" value="ECO:0007669"/>
    <property type="project" value="UniProtKB-KW"/>
</dbReference>
<dbReference type="PROSITE" id="PS50889">
    <property type="entry name" value="S4"/>
    <property type="match status" value="1"/>
</dbReference>
<evidence type="ECO:0000259" key="3">
    <source>
        <dbReference type="Pfam" id="PF00849"/>
    </source>
</evidence>
<reference evidence="4 5" key="1">
    <citation type="submission" date="2016-10" db="EMBL/GenBank/DDBJ databases">
        <authorList>
            <person name="de Groot N.N."/>
        </authorList>
    </citation>
    <scope>NUCLEOTIDE SEQUENCE [LARGE SCALE GENOMIC DNA]</scope>
    <source>
        <strain evidence="4 5">DSM 9990</strain>
    </source>
</reference>
<dbReference type="GO" id="GO:0009982">
    <property type="term" value="F:pseudouridine synthase activity"/>
    <property type="evidence" value="ECO:0007669"/>
    <property type="project" value="InterPro"/>
</dbReference>
<dbReference type="Gene3D" id="3.30.2350.10">
    <property type="entry name" value="Pseudouridine synthase"/>
    <property type="match status" value="1"/>
</dbReference>
<organism evidence="4 5">
    <name type="scientific">Thermodesulforhabdus norvegica</name>
    <dbReference type="NCBI Taxonomy" id="39841"/>
    <lineage>
        <taxon>Bacteria</taxon>
        <taxon>Pseudomonadati</taxon>
        <taxon>Thermodesulfobacteriota</taxon>
        <taxon>Syntrophobacteria</taxon>
        <taxon>Syntrophobacterales</taxon>
        <taxon>Thermodesulforhabdaceae</taxon>
        <taxon>Thermodesulforhabdus</taxon>
    </lineage>
</organism>
<evidence type="ECO:0000256" key="1">
    <source>
        <dbReference type="ARBA" id="ARBA00010876"/>
    </source>
</evidence>
<feature type="domain" description="Pseudouridine synthase RsuA/RluA-like" evidence="3">
    <location>
        <begin position="99"/>
        <end position="247"/>
    </location>
</feature>
<dbReference type="InterPro" id="IPR006145">
    <property type="entry name" value="PsdUridine_synth_RsuA/RluA"/>
</dbReference>
<dbReference type="InterPro" id="IPR050188">
    <property type="entry name" value="RluA_PseudoU_synthase"/>
</dbReference>
<keyword evidence="5" id="KW-1185">Reference proteome</keyword>
<protein>
    <submittedName>
        <fullName evidence="4">23S rRNA pseudouridine1911/1915/1917 synthase</fullName>
    </submittedName>
</protein>
<dbReference type="InterPro" id="IPR020103">
    <property type="entry name" value="PsdUridine_synth_cat_dom_sf"/>
</dbReference>
<dbReference type="GO" id="GO:0140098">
    <property type="term" value="F:catalytic activity, acting on RNA"/>
    <property type="evidence" value="ECO:0007669"/>
    <property type="project" value="UniProtKB-ARBA"/>
</dbReference>
<dbReference type="Proteomes" id="UP000199611">
    <property type="component" value="Unassembled WGS sequence"/>
</dbReference>
<sequence>MKNNRPGKLMSPTYWEWEIELGETGLTLAEFISKSTGLPGFQVEELIRFGSVHVSGKKIHDPLFRLDAGNIVRIYWPWHGVHRFYEINPERIIFRDKWVLAYNKEAGIPSQQTPSDSYNNVYHAIIRFLRREGISEPYVAIHHRLDQDTSGVIIFSVDRGANKELARAFSRRQVTKEYLVWAEGRLPSTEWIADQDITRLKARYTWTEHGKGKKAETYFRVLLSRGNTHLLLALPKTGRTHQIRIHVTASGLRIPGDRLYGGRPQRHLLLHAYRLRLKHPVTGIPLTITAPLPDYWPERESIALLLRD</sequence>
<dbReference type="PANTHER" id="PTHR21600">
    <property type="entry name" value="MITOCHONDRIAL RNA PSEUDOURIDINE SYNTHASE"/>
    <property type="match status" value="1"/>
</dbReference>
<dbReference type="RefSeq" id="WP_093393850.1">
    <property type="nucleotide sequence ID" value="NZ_FOUU01000002.1"/>
</dbReference>
<dbReference type="SUPFAM" id="SSF55120">
    <property type="entry name" value="Pseudouridine synthase"/>
    <property type="match status" value="1"/>
</dbReference>
<dbReference type="EMBL" id="FOUU01000002">
    <property type="protein sequence ID" value="SFM63232.1"/>
    <property type="molecule type" value="Genomic_DNA"/>
</dbReference>
<keyword evidence="2" id="KW-0694">RNA-binding</keyword>
<evidence type="ECO:0000313" key="5">
    <source>
        <dbReference type="Proteomes" id="UP000199611"/>
    </source>
</evidence>